<dbReference type="Gene3D" id="1.10.1740.10">
    <property type="match status" value="1"/>
</dbReference>
<dbReference type="InterPro" id="IPR013324">
    <property type="entry name" value="RNA_pol_sigma_r3/r4-like"/>
</dbReference>
<sequence>MDTTMDRDREAQRVLDQYGRLLRTVADALLPGYPEEAEECVQDALWTYVDGIQRWDPTRGSEKTYLCVLVRSRAKDRRRRLAARREDSLEEHQGALWAEDHAERSALRDGLRRALEALEPEERRLFTLRFLYQWPSAEIGRTMGLSPNGVDARVTRLRKKLKRLLAQQGLGWDGKEDTR</sequence>
<dbReference type="Pfam" id="PF08281">
    <property type="entry name" value="Sigma70_r4_2"/>
    <property type="match status" value="1"/>
</dbReference>
<proteinExistence type="inferred from homology"/>
<keyword evidence="5" id="KW-0804">Transcription</keyword>
<dbReference type="Gene3D" id="1.10.10.10">
    <property type="entry name" value="Winged helix-like DNA-binding domain superfamily/Winged helix DNA-binding domain"/>
    <property type="match status" value="1"/>
</dbReference>
<organism evidence="8 9">
    <name type="scientific">Candidatus Flavonifractor intestinigallinarum</name>
    <dbReference type="NCBI Taxonomy" id="2838586"/>
    <lineage>
        <taxon>Bacteria</taxon>
        <taxon>Bacillati</taxon>
        <taxon>Bacillota</taxon>
        <taxon>Clostridia</taxon>
        <taxon>Eubacteriales</taxon>
        <taxon>Oscillospiraceae</taxon>
        <taxon>Flavonifractor</taxon>
    </lineage>
</organism>
<dbReference type="NCBIfam" id="TIGR02937">
    <property type="entry name" value="sigma70-ECF"/>
    <property type="match status" value="1"/>
</dbReference>
<dbReference type="GO" id="GO:0016987">
    <property type="term" value="F:sigma factor activity"/>
    <property type="evidence" value="ECO:0007669"/>
    <property type="project" value="UniProtKB-KW"/>
</dbReference>
<evidence type="ECO:0000313" key="8">
    <source>
        <dbReference type="EMBL" id="HJB79974.1"/>
    </source>
</evidence>
<dbReference type="InterPro" id="IPR013325">
    <property type="entry name" value="RNA_pol_sigma_r2"/>
</dbReference>
<dbReference type="SUPFAM" id="SSF88946">
    <property type="entry name" value="Sigma2 domain of RNA polymerase sigma factors"/>
    <property type="match status" value="1"/>
</dbReference>
<name>A0A9D2MLD5_9FIRM</name>
<gene>
    <name evidence="8" type="ORF">H9712_03215</name>
</gene>
<comment type="caution">
    <text evidence="8">The sequence shown here is derived from an EMBL/GenBank/DDBJ whole genome shotgun (WGS) entry which is preliminary data.</text>
</comment>
<dbReference type="SUPFAM" id="SSF88659">
    <property type="entry name" value="Sigma3 and sigma4 domains of RNA polymerase sigma factors"/>
    <property type="match status" value="1"/>
</dbReference>
<evidence type="ECO:0000256" key="4">
    <source>
        <dbReference type="ARBA" id="ARBA00023125"/>
    </source>
</evidence>
<evidence type="ECO:0000259" key="7">
    <source>
        <dbReference type="Pfam" id="PF08281"/>
    </source>
</evidence>
<dbReference type="PANTHER" id="PTHR43133:SF8">
    <property type="entry name" value="RNA POLYMERASE SIGMA FACTOR HI_1459-RELATED"/>
    <property type="match status" value="1"/>
</dbReference>
<dbReference type="AlphaFoldDB" id="A0A9D2MLD5"/>
<evidence type="ECO:0000256" key="1">
    <source>
        <dbReference type="ARBA" id="ARBA00010641"/>
    </source>
</evidence>
<dbReference type="InterPro" id="IPR014284">
    <property type="entry name" value="RNA_pol_sigma-70_dom"/>
</dbReference>
<dbReference type="InterPro" id="IPR036388">
    <property type="entry name" value="WH-like_DNA-bd_sf"/>
</dbReference>
<dbReference type="Pfam" id="PF04542">
    <property type="entry name" value="Sigma70_r2"/>
    <property type="match status" value="1"/>
</dbReference>
<feature type="domain" description="RNA polymerase sigma factor 70 region 4 type 2" evidence="7">
    <location>
        <begin position="111"/>
        <end position="161"/>
    </location>
</feature>
<evidence type="ECO:0000256" key="2">
    <source>
        <dbReference type="ARBA" id="ARBA00023015"/>
    </source>
</evidence>
<evidence type="ECO:0000259" key="6">
    <source>
        <dbReference type="Pfam" id="PF04542"/>
    </source>
</evidence>
<evidence type="ECO:0000313" key="9">
    <source>
        <dbReference type="Proteomes" id="UP000823921"/>
    </source>
</evidence>
<evidence type="ECO:0000256" key="3">
    <source>
        <dbReference type="ARBA" id="ARBA00023082"/>
    </source>
</evidence>
<feature type="domain" description="RNA polymerase sigma-70 region 2" evidence="6">
    <location>
        <begin position="16"/>
        <end position="82"/>
    </location>
</feature>
<dbReference type="EMBL" id="DWXO01000030">
    <property type="protein sequence ID" value="HJB79974.1"/>
    <property type="molecule type" value="Genomic_DNA"/>
</dbReference>
<dbReference type="PANTHER" id="PTHR43133">
    <property type="entry name" value="RNA POLYMERASE ECF-TYPE SIGMA FACTO"/>
    <property type="match status" value="1"/>
</dbReference>
<dbReference type="Proteomes" id="UP000823921">
    <property type="component" value="Unassembled WGS sequence"/>
</dbReference>
<dbReference type="InterPro" id="IPR039425">
    <property type="entry name" value="RNA_pol_sigma-70-like"/>
</dbReference>
<keyword evidence="3" id="KW-0731">Sigma factor</keyword>
<reference evidence="8" key="1">
    <citation type="journal article" date="2021" name="PeerJ">
        <title>Extensive microbial diversity within the chicken gut microbiome revealed by metagenomics and culture.</title>
        <authorList>
            <person name="Gilroy R."/>
            <person name="Ravi A."/>
            <person name="Getino M."/>
            <person name="Pursley I."/>
            <person name="Horton D.L."/>
            <person name="Alikhan N.F."/>
            <person name="Baker D."/>
            <person name="Gharbi K."/>
            <person name="Hall N."/>
            <person name="Watson M."/>
            <person name="Adriaenssens E.M."/>
            <person name="Foster-Nyarko E."/>
            <person name="Jarju S."/>
            <person name="Secka A."/>
            <person name="Antonio M."/>
            <person name="Oren A."/>
            <person name="Chaudhuri R.R."/>
            <person name="La Ragione R."/>
            <person name="Hildebrand F."/>
            <person name="Pallen M.J."/>
        </authorList>
    </citation>
    <scope>NUCLEOTIDE SEQUENCE</scope>
    <source>
        <strain evidence="8">CHK192-8294</strain>
    </source>
</reference>
<dbReference type="InterPro" id="IPR013249">
    <property type="entry name" value="RNA_pol_sigma70_r4_t2"/>
</dbReference>
<keyword evidence="2" id="KW-0805">Transcription regulation</keyword>
<dbReference type="InterPro" id="IPR007627">
    <property type="entry name" value="RNA_pol_sigma70_r2"/>
</dbReference>
<evidence type="ECO:0000256" key="5">
    <source>
        <dbReference type="ARBA" id="ARBA00023163"/>
    </source>
</evidence>
<protein>
    <submittedName>
        <fullName evidence="8">Sigma-70 family RNA polymerase sigma factor</fullName>
    </submittedName>
</protein>
<accession>A0A9D2MLD5</accession>
<comment type="similarity">
    <text evidence="1">Belongs to the sigma-70 factor family. ECF subfamily.</text>
</comment>
<dbReference type="GO" id="GO:0006352">
    <property type="term" value="P:DNA-templated transcription initiation"/>
    <property type="evidence" value="ECO:0007669"/>
    <property type="project" value="InterPro"/>
</dbReference>
<dbReference type="GO" id="GO:0003677">
    <property type="term" value="F:DNA binding"/>
    <property type="evidence" value="ECO:0007669"/>
    <property type="project" value="UniProtKB-KW"/>
</dbReference>
<reference evidence="8" key="2">
    <citation type="submission" date="2021-04" db="EMBL/GenBank/DDBJ databases">
        <authorList>
            <person name="Gilroy R."/>
        </authorList>
    </citation>
    <scope>NUCLEOTIDE SEQUENCE</scope>
    <source>
        <strain evidence="8">CHK192-8294</strain>
    </source>
</reference>
<keyword evidence="4" id="KW-0238">DNA-binding</keyword>